<proteinExistence type="predicted"/>
<dbReference type="AlphaFoldDB" id="A0AAD2GU16"/>
<dbReference type="EMBL" id="CAVNYO010000017">
    <property type="protein sequence ID" value="CAK5262443.1"/>
    <property type="molecule type" value="Genomic_DNA"/>
</dbReference>
<accession>A0AAD2GU16</accession>
<dbReference type="Gene3D" id="3.40.50.720">
    <property type="entry name" value="NAD(P)-binding Rossmann-like Domain"/>
    <property type="match status" value="1"/>
</dbReference>
<sequence>MSSLSIFTIGGSRNIGYLSSIRFLEMGATVTFLLRSPSVFDKDATIQKYVQAGSARLIKGDALNEADTRRAWTAAGAVDAVVFTVGTVPSGFSIRKGFTMSEPNLVTQCYLNLLCTMPTTIPQPKIISLSSTGIGPTAFSALPLILKPLYATLNIPHEDKLGMERVAAHCAGWAWDTKALGEPPEDVMGGASWTQRAGLPQPGSLHSVLIIRAGFLTDGPCVADEVAKKGKGKMYRVSERETKGISISRGDVAHFVVDVVTRRWDEFGNKRVNMTY</sequence>
<name>A0AAD2GU16_9AGAR</name>
<dbReference type="Proteomes" id="UP001295794">
    <property type="component" value="Unassembled WGS sequence"/>
</dbReference>
<evidence type="ECO:0008006" key="3">
    <source>
        <dbReference type="Google" id="ProtNLM"/>
    </source>
</evidence>
<protein>
    <recommendedName>
        <fullName evidence="3">NAD(P)-binding domain-containing protein</fullName>
    </recommendedName>
</protein>
<evidence type="ECO:0000313" key="2">
    <source>
        <dbReference type="Proteomes" id="UP001295794"/>
    </source>
</evidence>
<dbReference type="SUPFAM" id="SSF51735">
    <property type="entry name" value="NAD(P)-binding Rossmann-fold domains"/>
    <property type="match status" value="1"/>
</dbReference>
<gene>
    <name evidence="1" type="ORF">MYCIT1_LOCUS1164</name>
</gene>
<reference evidence="1" key="1">
    <citation type="submission" date="2023-11" db="EMBL/GenBank/DDBJ databases">
        <authorList>
            <person name="De Vega J J."/>
            <person name="De Vega J J."/>
        </authorList>
    </citation>
    <scope>NUCLEOTIDE SEQUENCE</scope>
</reference>
<evidence type="ECO:0000313" key="1">
    <source>
        <dbReference type="EMBL" id="CAK5262443.1"/>
    </source>
</evidence>
<keyword evidence="2" id="KW-1185">Reference proteome</keyword>
<comment type="caution">
    <text evidence="1">The sequence shown here is derived from an EMBL/GenBank/DDBJ whole genome shotgun (WGS) entry which is preliminary data.</text>
</comment>
<dbReference type="InterPro" id="IPR036291">
    <property type="entry name" value="NAD(P)-bd_dom_sf"/>
</dbReference>
<organism evidence="1 2">
    <name type="scientific">Mycena citricolor</name>
    <dbReference type="NCBI Taxonomy" id="2018698"/>
    <lineage>
        <taxon>Eukaryota</taxon>
        <taxon>Fungi</taxon>
        <taxon>Dikarya</taxon>
        <taxon>Basidiomycota</taxon>
        <taxon>Agaricomycotina</taxon>
        <taxon>Agaricomycetes</taxon>
        <taxon>Agaricomycetidae</taxon>
        <taxon>Agaricales</taxon>
        <taxon>Marasmiineae</taxon>
        <taxon>Mycenaceae</taxon>
        <taxon>Mycena</taxon>
    </lineage>
</organism>